<accession>A0A811U2J8</accession>
<evidence type="ECO:0000313" key="1">
    <source>
        <dbReference type="EMBL" id="CAD6991495.1"/>
    </source>
</evidence>
<feature type="non-terminal residue" evidence="1">
    <location>
        <position position="100"/>
    </location>
</feature>
<evidence type="ECO:0000313" key="2">
    <source>
        <dbReference type="Proteomes" id="UP000606786"/>
    </source>
</evidence>
<comment type="caution">
    <text evidence="1">The sequence shown here is derived from an EMBL/GenBank/DDBJ whole genome shotgun (WGS) entry which is preliminary data.</text>
</comment>
<dbReference type="Proteomes" id="UP000606786">
    <property type="component" value="Unassembled WGS sequence"/>
</dbReference>
<organism evidence="1 2">
    <name type="scientific">Ceratitis capitata</name>
    <name type="common">Mediterranean fruit fly</name>
    <name type="synonym">Tephritis capitata</name>
    <dbReference type="NCBI Taxonomy" id="7213"/>
    <lineage>
        <taxon>Eukaryota</taxon>
        <taxon>Metazoa</taxon>
        <taxon>Ecdysozoa</taxon>
        <taxon>Arthropoda</taxon>
        <taxon>Hexapoda</taxon>
        <taxon>Insecta</taxon>
        <taxon>Pterygota</taxon>
        <taxon>Neoptera</taxon>
        <taxon>Endopterygota</taxon>
        <taxon>Diptera</taxon>
        <taxon>Brachycera</taxon>
        <taxon>Muscomorpha</taxon>
        <taxon>Tephritoidea</taxon>
        <taxon>Tephritidae</taxon>
        <taxon>Ceratitis</taxon>
        <taxon>Ceratitis</taxon>
    </lineage>
</organism>
<protein>
    <submittedName>
        <fullName evidence="1">(Mediterranean fruit fly) hypothetical protein</fullName>
    </submittedName>
</protein>
<name>A0A811U2J8_CERCA</name>
<gene>
    <name evidence="1" type="ORF">CCAP1982_LOCUS419</name>
</gene>
<reference evidence="1" key="1">
    <citation type="submission" date="2020-11" db="EMBL/GenBank/DDBJ databases">
        <authorList>
            <person name="Whitehead M."/>
        </authorList>
    </citation>
    <scope>NUCLEOTIDE SEQUENCE</scope>
    <source>
        <strain evidence="1">EGII</strain>
    </source>
</reference>
<proteinExistence type="predicted"/>
<dbReference type="AlphaFoldDB" id="A0A811U2J8"/>
<dbReference type="EMBL" id="CAJHJT010000001">
    <property type="protein sequence ID" value="CAD6991495.1"/>
    <property type="molecule type" value="Genomic_DNA"/>
</dbReference>
<keyword evidence="2" id="KW-1185">Reference proteome</keyword>
<sequence>MDSGQKYEKKSQQQMKEIMSGARVVQNRKLMVERLSGIRLLFTSSSSSSSTSTSTGTIATTTFGYSLKYHGHTNATDLDINGSIGIAFSLSIDGNASYTF</sequence>